<gene>
    <name evidence="2" type="ORF">I601_3398</name>
</gene>
<name>A0A1A9GNE1_9ACTN</name>
<sequence length="47" mass="4842">MSTLGVWRTSLGEQPVSVKRLSAPGEHDPPSSATPVTSPTGAAPPTW</sequence>
<organism evidence="2 3">
    <name type="scientific">Nocardioides dokdonensis FR1436</name>
    <dbReference type="NCBI Taxonomy" id="1300347"/>
    <lineage>
        <taxon>Bacteria</taxon>
        <taxon>Bacillati</taxon>
        <taxon>Actinomycetota</taxon>
        <taxon>Actinomycetes</taxon>
        <taxon>Propionibacteriales</taxon>
        <taxon>Nocardioidaceae</taxon>
        <taxon>Nocardioides</taxon>
    </lineage>
</organism>
<feature type="compositionally biased region" description="Low complexity" evidence="1">
    <location>
        <begin position="30"/>
        <end position="47"/>
    </location>
</feature>
<accession>A0A1A9GNE1</accession>
<protein>
    <submittedName>
        <fullName evidence="2">Uncharacterized protein</fullName>
    </submittedName>
</protein>
<evidence type="ECO:0000313" key="3">
    <source>
        <dbReference type="Proteomes" id="UP000077868"/>
    </source>
</evidence>
<dbReference type="AlphaFoldDB" id="A0A1A9GNE1"/>
<dbReference type="Proteomes" id="UP000077868">
    <property type="component" value="Chromosome"/>
</dbReference>
<evidence type="ECO:0000313" key="2">
    <source>
        <dbReference type="EMBL" id="ANH39804.1"/>
    </source>
</evidence>
<proteinExistence type="predicted"/>
<dbReference type="PATRIC" id="fig|1300347.3.peg.3406"/>
<keyword evidence="3" id="KW-1185">Reference proteome</keyword>
<dbReference type="EMBL" id="CP015079">
    <property type="protein sequence ID" value="ANH39804.1"/>
    <property type="molecule type" value="Genomic_DNA"/>
</dbReference>
<dbReference type="KEGG" id="ndk:I601_3398"/>
<feature type="region of interest" description="Disordered" evidence="1">
    <location>
        <begin position="1"/>
        <end position="47"/>
    </location>
</feature>
<dbReference type="STRING" id="1300347.I601_3398"/>
<evidence type="ECO:0000256" key="1">
    <source>
        <dbReference type="SAM" id="MobiDB-lite"/>
    </source>
</evidence>
<reference evidence="2 3" key="1">
    <citation type="submission" date="2016-03" db="EMBL/GenBank/DDBJ databases">
        <title>Complete genome sequence of a soil Actinobacterium, Nocardioides dokdonensis FR1436.</title>
        <authorList>
            <person name="Kwon S.-K."/>
            <person name="Kim K."/>
            <person name="Kim J.F."/>
        </authorList>
    </citation>
    <scope>NUCLEOTIDE SEQUENCE [LARGE SCALE GENOMIC DNA]</scope>
    <source>
        <strain evidence="2 3">FR1436</strain>
    </source>
</reference>